<dbReference type="Proteomes" id="UP000278807">
    <property type="component" value="Unassembled WGS sequence"/>
</dbReference>
<evidence type="ECO:0000313" key="3">
    <source>
        <dbReference type="WBParaSite" id="HNAJ_0000894501-mRNA-1"/>
    </source>
</evidence>
<reference evidence="3" key="1">
    <citation type="submission" date="2017-02" db="UniProtKB">
        <authorList>
            <consortium name="WormBaseParasite"/>
        </authorList>
    </citation>
    <scope>IDENTIFICATION</scope>
</reference>
<organism evidence="3">
    <name type="scientific">Rodentolepis nana</name>
    <name type="common">Dwarf tapeworm</name>
    <name type="synonym">Hymenolepis nana</name>
    <dbReference type="NCBI Taxonomy" id="102285"/>
    <lineage>
        <taxon>Eukaryota</taxon>
        <taxon>Metazoa</taxon>
        <taxon>Spiralia</taxon>
        <taxon>Lophotrochozoa</taxon>
        <taxon>Platyhelminthes</taxon>
        <taxon>Cestoda</taxon>
        <taxon>Eucestoda</taxon>
        <taxon>Cyclophyllidea</taxon>
        <taxon>Hymenolepididae</taxon>
        <taxon>Rodentolepis</taxon>
    </lineage>
</organism>
<dbReference type="OrthoDB" id="6267672at2759"/>
<reference evidence="1 2" key="2">
    <citation type="submission" date="2018-11" db="EMBL/GenBank/DDBJ databases">
        <authorList>
            <consortium name="Pathogen Informatics"/>
        </authorList>
    </citation>
    <scope>NUCLEOTIDE SEQUENCE [LARGE SCALE GENOMIC DNA]</scope>
</reference>
<accession>A0A0R3TNI0</accession>
<evidence type="ECO:0000313" key="1">
    <source>
        <dbReference type="EMBL" id="VDO05155.1"/>
    </source>
</evidence>
<dbReference type="WBParaSite" id="HNAJ_0000894501-mRNA-1">
    <property type="protein sequence ID" value="HNAJ_0000894501-mRNA-1"/>
    <property type="gene ID" value="HNAJ_0000894501"/>
</dbReference>
<proteinExistence type="predicted"/>
<name>A0A0R3TNI0_RODNA</name>
<dbReference type="EMBL" id="UZAE01012441">
    <property type="protein sequence ID" value="VDO05155.1"/>
    <property type="molecule type" value="Genomic_DNA"/>
</dbReference>
<dbReference type="AlphaFoldDB" id="A0A0R3TNI0"/>
<evidence type="ECO:0000313" key="2">
    <source>
        <dbReference type="Proteomes" id="UP000278807"/>
    </source>
</evidence>
<gene>
    <name evidence="1" type="ORF">HNAJ_LOCUS8941</name>
</gene>
<keyword evidence="2" id="KW-1185">Reference proteome</keyword>
<sequence length="223" mass="26098">MANSTAVSSWEVFINENCFQSLDQYTRTLQIEYSIPSNFLDLTTTNDGVPFDILTHDCLQKVFSVLSKLCEKPDWNPGYKSIFTFLCLIARRRENRPKLLIHEHLLITDQLLSHSLQQELRSSEHSREWSEVFELGSKFIEWLFDPDLTWRTWLARLHSFRLPPESVRPEKGNAYSSTWLRDFIATNSTKLPLDHLKRVLHLLCSEVAITTVRSLEIFHFGIQ</sequence>
<protein>
    <submittedName>
        <fullName evidence="3">Protein LAS1</fullName>
    </submittedName>
</protein>